<protein>
    <submittedName>
        <fullName evidence="2">Uncharacterized protein</fullName>
    </submittedName>
</protein>
<evidence type="ECO:0000313" key="3">
    <source>
        <dbReference type="Proteomes" id="UP000309133"/>
    </source>
</evidence>
<dbReference type="AlphaFoldDB" id="A0A4S4FRS8"/>
<accession>A0A4S4FRS8</accession>
<keyword evidence="3" id="KW-1185">Reference proteome</keyword>
<gene>
    <name evidence="2" type="ORF">E6C64_01115</name>
</gene>
<dbReference type="OrthoDB" id="5519961at2"/>
<dbReference type="EMBL" id="SSSM01000001">
    <property type="protein sequence ID" value="THG32998.1"/>
    <property type="molecule type" value="Genomic_DNA"/>
</dbReference>
<feature type="region of interest" description="Disordered" evidence="1">
    <location>
        <begin position="57"/>
        <end position="80"/>
    </location>
</feature>
<organism evidence="2 3">
    <name type="scientific">Naasia lichenicola</name>
    <dbReference type="NCBI Taxonomy" id="2565933"/>
    <lineage>
        <taxon>Bacteria</taxon>
        <taxon>Bacillati</taxon>
        <taxon>Actinomycetota</taxon>
        <taxon>Actinomycetes</taxon>
        <taxon>Micrococcales</taxon>
        <taxon>Microbacteriaceae</taxon>
        <taxon>Naasia</taxon>
    </lineage>
</organism>
<comment type="caution">
    <text evidence="2">The sequence shown here is derived from an EMBL/GenBank/DDBJ whole genome shotgun (WGS) entry which is preliminary data.</text>
</comment>
<evidence type="ECO:0000313" key="2">
    <source>
        <dbReference type="EMBL" id="THG32998.1"/>
    </source>
</evidence>
<dbReference type="Proteomes" id="UP000309133">
    <property type="component" value="Unassembled WGS sequence"/>
</dbReference>
<name>A0A4S4FRS8_9MICO</name>
<proteinExistence type="predicted"/>
<dbReference type="RefSeq" id="WP_136425779.1">
    <property type="nucleotide sequence ID" value="NZ_SSSM01000001.1"/>
</dbReference>
<sequence>MSSQGSNHYNAALDDQLKHEAQPIIQGHGPAHVEEWRQTVALPDDTDDPEAVIAWGIDGPLKEAPDDVTTGAVSEMDDRP</sequence>
<evidence type="ECO:0000256" key="1">
    <source>
        <dbReference type="SAM" id="MobiDB-lite"/>
    </source>
</evidence>
<reference evidence="2 3" key="1">
    <citation type="submission" date="2019-04" db="EMBL/GenBank/DDBJ databases">
        <authorList>
            <person name="Jiang L."/>
        </authorList>
    </citation>
    <scope>NUCLEOTIDE SEQUENCE [LARGE SCALE GENOMIC DNA]</scope>
    <source>
        <strain evidence="2 3">YIM 131853</strain>
    </source>
</reference>